<sequence>MTQTVVVLTEDTLLDTDVAQIVETYAGRDVRFEVLVPADTDHNVLQEVVNDLGLLDLRRLWHDITNPDPDERAARTEATEALRLSLALLEAAGATADGVVVGDDPLPALTQAVSNHRAAEVVVVTSPKLLDDTLRRDWASRAREALGVPVLHLYTGSSIVG</sequence>
<dbReference type="EMBL" id="UETB01000001">
    <property type="protein sequence ID" value="SSA36873.1"/>
    <property type="molecule type" value="Genomic_DNA"/>
</dbReference>
<dbReference type="AlphaFoldDB" id="A0A2Y9C2Y2"/>
<name>A0A2Y9C2Y2_9MICO</name>
<accession>A0A2Y9C2Y2</accession>
<evidence type="ECO:0008006" key="3">
    <source>
        <dbReference type="Google" id="ProtNLM"/>
    </source>
</evidence>
<dbReference type="Proteomes" id="UP000250222">
    <property type="component" value="Unassembled WGS sequence"/>
</dbReference>
<reference evidence="1 2" key="1">
    <citation type="submission" date="2016-10" db="EMBL/GenBank/DDBJ databases">
        <authorList>
            <person name="Cai Z."/>
        </authorList>
    </citation>
    <scope>NUCLEOTIDE SEQUENCE [LARGE SCALE GENOMIC DNA]</scope>
    <source>
        <strain evidence="1 2">CGMCC 1.10826</strain>
    </source>
</reference>
<keyword evidence="2" id="KW-1185">Reference proteome</keyword>
<proteinExistence type="predicted"/>
<dbReference type="SUPFAM" id="SSF52402">
    <property type="entry name" value="Adenine nucleotide alpha hydrolases-like"/>
    <property type="match status" value="1"/>
</dbReference>
<dbReference type="OrthoDB" id="3825223at2"/>
<evidence type="ECO:0000313" key="2">
    <source>
        <dbReference type="Proteomes" id="UP000250222"/>
    </source>
</evidence>
<dbReference type="Gene3D" id="3.40.50.620">
    <property type="entry name" value="HUPs"/>
    <property type="match status" value="1"/>
</dbReference>
<protein>
    <recommendedName>
        <fullName evidence="3">Universal stress protein family protein</fullName>
    </recommendedName>
</protein>
<dbReference type="InterPro" id="IPR014729">
    <property type="entry name" value="Rossmann-like_a/b/a_fold"/>
</dbReference>
<organism evidence="1 2">
    <name type="scientific">Georgenia satyanarayanai</name>
    <dbReference type="NCBI Taxonomy" id="860221"/>
    <lineage>
        <taxon>Bacteria</taxon>
        <taxon>Bacillati</taxon>
        <taxon>Actinomycetota</taxon>
        <taxon>Actinomycetes</taxon>
        <taxon>Micrococcales</taxon>
        <taxon>Bogoriellaceae</taxon>
        <taxon>Georgenia</taxon>
    </lineage>
</organism>
<dbReference type="RefSeq" id="WP_110851003.1">
    <property type="nucleotide sequence ID" value="NZ_QKLZ01000001.1"/>
</dbReference>
<gene>
    <name evidence="1" type="ORF">SAMN05216184_101527</name>
</gene>
<evidence type="ECO:0000313" key="1">
    <source>
        <dbReference type="EMBL" id="SSA36873.1"/>
    </source>
</evidence>